<evidence type="ECO:0000256" key="1">
    <source>
        <dbReference type="ARBA" id="ARBA00004383"/>
    </source>
</evidence>
<dbReference type="PANTHER" id="PTHR33446">
    <property type="entry name" value="PROTEIN TONB-RELATED"/>
    <property type="match status" value="1"/>
</dbReference>
<keyword evidence="3" id="KW-0813">Transport</keyword>
<dbReference type="EMBL" id="LQCK02000005">
    <property type="protein sequence ID" value="KZB96186.1"/>
    <property type="molecule type" value="Genomic_DNA"/>
</dbReference>
<feature type="domain" description="TonB C-terminal" evidence="12">
    <location>
        <begin position="164"/>
        <end position="254"/>
    </location>
</feature>
<dbReference type="InterPro" id="IPR051045">
    <property type="entry name" value="TonB-dependent_transducer"/>
</dbReference>
<evidence type="ECO:0000256" key="8">
    <source>
        <dbReference type="ARBA" id="ARBA00022989"/>
    </source>
</evidence>
<evidence type="ECO:0000256" key="11">
    <source>
        <dbReference type="SAM" id="Phobius"/>
    </source>
</evidence>
<dbReference type="Proteomes" id="UP000078460">
    <property type="component" value="Unassembled WGS sequence"/>
</dbReference>
<keyword evidence="5" id="KW-0997">Cell inner membrane</keyword>
<keyword evidence="9 11" id="KW-0472">Membrane</keyword>
<organism evidence="13 14">
    <name type="scientific">Sphingomonas melonis TY</name>
    <dbReference type="NCBI Taxonomy" id="621456"/>
    <lineage>
        <taxon>Bacteria</taxon>
        <taxon>Pseudomonadati</taxon>
        <taxon>Pseudomonadota</taxon>
        <taxon>Alphaproteobacteria</taxon>
        <taxon>Sphingomonadales</taxon>
        <taxon>Sphingomonadaceae</taxon>
        <taxon>Sphingomonas</taxon>
    </lineage>
</organism>
<dbReference type="PROSITE" id="PS52015">
    <property type="entry name" value="TONB_CTD"/>
    <property type="match status" value="1"/>
</dbReference>
<evidence type="ECO:0000256" key="6">
    <source>
        <dbReference type="ARBA" id="ARBA00022692"/>
    </source>
</evidence>
<feature type="transmembrane region" description="Helical" evidence="11">
    <location>
        <begin position="39"/>
        <end position="60"/>
    </location>
</feature>
<gene>
    <name evidence="13" type="ORF">AVM11_14370</name>
</gene>
<evidence type="ECO:0000256" key="3">
    <source>
        <dbReference type="ARBA" id="ARBA00022448"/>
    </source>
</evidence>
<protein>
    <recommendedName>
        <fullName evidence="12">TonB C-terminal domain-containing protein</fullName>
    </recommendedName>
</protein>
<feature type="region of interest" description="Disordered" evidence="10">
    <location>
        <begin position="120"/>
        <end position="163"/>
    </location>
</feature>
<dbReference type="GO" id="GO:0031992">
    <property type="term" value="F:energy transducer activity"/>
    <property type="evidence" value="ECO:0007669"/>
    <property type="project" value="TreeGrafter"/>
</dbReference>
<evidence type="ECO:0000256" key="9">
    <source>
        <dbReference type="ARBA" id="ARBA00023136"/>
    </source>
</evidence>
<evidence type="ECO:0000256" key="10">
    <source>
        <dbReference type="SAM" id="MobiDB-lite"/>
    </source>
</evidence>
<dbReference type="InterPro" id="IPR037682">
    <property type="entry name" value="TonB_C"/>
</dbReference>
<keyword evidence="6 11" id="KW-0812">Transmembrane</keyword>
<reference evidence="13" key="1">
    <citation type="submission" date="2016-03" db="EMBL/GenBank/DDBJ databases">
        <title>Sphingomonas melonis TY, whole genome shotgun sequencing.</title>
        <authorList>
            <person name="Wang H."/>
            <person name="Zhu P."/>
        </authorList>
    </citation>
    <scope>NUCLEOTIDE SEQUENCE [LARGE SCALE GENOMIC DNA]</scope>
    <source>
        <strain evidence="13">TY</strain>
    </source>
</reference>
<evidence type="ECO:0000313" key="14">
    <source>
        <dbReference type="Proteomes" id="UP000078460"/>
    </source>
</evidence>
<evidence type="ECO:0000313" key="13">
    <source>
        <dbReference type="EMBL" id="KZB96186.1"/>
    </source>
</evidence>
<dbReference type="Pfam" id="PF03544">
    <property type="entry name" value="TonB_C"/>
    <property type="match status" value="1"/>
</dbReference>
<dbReference type="InterPro" id="IPR006260">
    <property type="entry name" value="TonB/TolA_C"/>
</dbReference>
<dbReference type="STRING" id="621456.BJP26_15475"/>
<comment type="caution">
    <text evidence="13">The sequence shown here is derived from an EMBL/GenBank/DDBJ whole genome shotgun (WGS) entry which is preliminary data.</text>
</comment>
<dbReference type="SUPFAM" id="SSF74653">
    <property type="entry name" value="TolA/TonB C-terminal domain"/>
    <property type="match status" value="1"/>
</dbReference>
<comment type="similarity">
    <text evidence="2">Belongs to the TonB family.</text>
</comment>
<keyword evidence="14" id="KW-1185">Reference proteome</keyword>
<dbReference type="NCBIfam" id="TIGR01352">
    <property type="entry name" value="tonB_Cterm"/>
    <property type="match status" value="1"/>
</dbReference>
<feature type="compositionally biased region" description="Pro residues" evidence="10">
    <location>
        <begin position="120"/>
        <end position="141"/>
    </location>
</feature>
<dbReference type="PANTHER" id="PTHR33446:SF2">
    <property type="entry name" value="PROTEIN TONB"/>
    <property type="match status" value="1"/>
</dbReference>
<keyword evidence="7" id="KW-0653">Protein transport</keyword>
<proteinExistence type="inferred from homology"/>
<dbReference type="GO" id="GO:0015031">
    <property type="term" value="P:protein transport"/>
    <property type="evidence" value="ECO:0007669"/>
    <property type="project" value="UniProtKB-KW"/>
</dbReference>
<dbReference type="GO" id="GO:0098797">
    <property type="term" value="C:plasma membrane protein complex"/>
    <property type="evidence" value="ECO:0007669"/>
    <property type="project" value="TreeGrafter"/>
</dbReference>
<feature type="compositionally biased region" description="Basic and acidic residues" evidence="10">
    <location>
        <begin position="88"/>
        <end position="101"/>
    </location>
</feature>
<evidence type="ECO:0000256" key="2">
    <source>
        <dbReference type="ARBA" id="ARBA00006555"/>
    </source>
</evidence>
<feature type="region of interest" description="Disordered" evidence="10">
    <location>
        <begin position="83"/>
        <end position="107"/>
    </location>
</feature>
<keyword evidence="8 11" id="KW-1133">Transmembrane helix</keyword>
<evidence type="ECO:0000259" key="12">
    <source>
        <dbReference type="PROSITE" id="PS52015"/>
    </source>
</evidence>
<sequence length="254" mass="27648">MRPDGDDARQARDDAETLPIVLPLPVERHPYAPPPEHKIFGFLGTCLVFAVAFAGLLLTFEHHFNPPPPSAPLVVSLLPLASPPETPPKPKEAPKPVEKHQRQPTPQKVVPVERPIIPVPTIAPPPPAPAVKPVDPTPPQPETAAPKTAPAPPAPQVSSNAPDTWEGRVLARLQKYQRYPGAAKSARQQGVAYIRFRMNRDGHVLSSSLVRSSGFPALDQAALDTLRRADPLPKIPPERPDEIELVVPVEFLLR</sequence>
<dbReference type="Gene3D" id="3.30.1150.10">
    <property type="match status" value="1"/>
</dbReference>
<accession>A0A175Y712</accession>
<evidence type="ECO:0000256" key="4">
    <source>
        <dbReference type="ARBA" id="ARBA00022475"/>
    </source>
</evidence>
<name>A0A175Y712_9SPHN</name>
<keyword evidence="4" id="KW-1003">Cell membrane</keyword>
<comment type="subcellular location">
    <subcellularLocation>
        <location evidence="1">Cell inner membrane</location>
        <topology evidence="1">Single-pass membrane protein</topology>
        <orientation evidence="1">Periplasmic side</orientation>
    </subcellularLocation>
</comment>
<dbReference type="GO" id="GO:0055085">
    <property type="term" value="P:transmembrane transport"/>
    <property type="evidence" value="ECO:0007669"/>
    <property type="project" value="InterPro"/>
</dbReference>
<evidence type="ECO:0000256" key="7">
    <source>
        <dbReference type="ARBA" id="ARBA00022927"/>
    </source>
</evidence>
<evidence type="ECO:0000256" key="5">
    <source>
        <dbReference type="ARBA" id="ARBA00022519"/>
    </source>
</evidence>
<dbReference type="AlphaFoldDB" id="A0A175Y712"/>